<dbReference type="Proteomes" id="UP001527052">
    <property type="component" value="Unassembled WGS sequence"/>
</dbReference>
<protein>
    <submittedName>
        <fullName evidence="1">DUF5309 domain-containing protein</fullName>
    </submittedName>
</protein>
<sequence>MTTLQNQIVGKKESVTDELLLLNPHQTPMINLVGFGDPVAQVEHQWFEDEMYADETTASAAAVDTTKITVADGSIFEPKHVVKVGEELLLVKVVNANELTVTRGYAGTTAGVIVDGAKVEFQFVEGVEGADARKARYKSRKRVSNLAQIFDETVSISGTAAATSEYGIDDLYEYEKQKKLLELALQLEKAVINGVKYESADGKVRQTGGIRNFIQTNVFDKADAELTLDALGDAFQAIYEAGGFATGGNYKIIVGAKQKRALSAADKDKISIARQDNGRGQVVDHYLSDFGSAEILLNNNVAPDEVFIIDANRTEIKPLKGREFAHTFLGVKGDYQEGQIVGEFLLEFKQEKAHARIKGLK</sequence>
<keyword evidence="2" id="KW-1185">Reference proteome</keyword>
<proteinExistence type="predicted"/>
<organism evidence="1 2">
    <name type="scientific">Lysinibacillus xylanilyticus</name>
    <dbReference type="NCBI Taxonomy" id="582475"/>
    <lineage>
        <taxon>Bacteria</taxon>
        <taxon>Bacillati</taxon>
        <taxon>Bacillota</taxon>
        <taxon>Bacilli</taxon>
        <taxon>Bacillales</taxon>
        <taxon>Bacillaceae</taxon>
        <taxon>Lysinibacillus</taxon>
    </lineage>
</organism>
<evidence type="ECO:0000313" key="2">
    <source>
        <dbReference type="Proteomes" id="UP001527052"/>
    </source>
</evidence>
<dbReference type="Pfam" id="PF17236">
    <property type="entry name" value="SU10_MCP"/>
    <property type="match status" value="1"/>
</dbReference>
<dbReference type="InterPro" id="IPR035198">
    <property type="entry name" value="SU10_MCP"/>
</dbReference>
<gene>
    <name evidence="1" type="ORF">M5W82_07445</name>
</gene>
<evidence type="ECO:0000313" key="1">
    <source>
        <dbReference type="EMBL" id="MCY9546786.1"/>
    </source>
</evidence>
<comment type="caution">
    <text evidence="1">The sequence shown here is derived from an EMBL/GenBank/DDBJ whole genome shotgun (WGS) entry which is preliminary data.</text>
</comment>
<name>A0ABT4EQL1_9BACI</name>
<reference evidence="1 2" key="1">
    <citation type="submission" date="2022-05" db="EMBL/GenBank/DDBJ databases">
        <title>Genome Sequencing of Bee-Associated Microbes.</title>
        <authorList>
            <person name="Dunlap C."/>
        </authorList>
    </citation>
    <scope>NUCLEOTIDE SEQUENCE [LARGE SCALE GENOMIC DNA]</scope>
    <source>
        <strain evidence="1 2">NRRL BD-083</strain>
    </source>
</reference>
<accession>A0ABT4EQL1</accession>
<dbReference type="RefSeq" id="WP_268636972.1">
    <property type="nucleotide sequence ID" value="NZ_JAMDLZ010000012.1"/>
</dbReference>
<dbReference type="EMBL" id="JAMDLZ010000012">
    <property type="protein sequence ID" value="MCY9546786.1"/>
    <property type="molecule type" value="Genomic_DNA"/>
</dbReference>